<evidence type="ECO:0000313" key="3">
    <source>
        <dbReference type="Proteomes" id="UP001499954"/>
    </source>
</evidence>
<reference evidence="3" key="1">
    <citation type="journal article" date="2019" name="Int. J. Syst. Evol. Microbiol.">
        <title>The Global Catalogue of Microorganisms (GCM) 10K type strain sequencing project: providing services to taxonomists for standard genome sequencing and annotation.</title>
        <authorList>
            <consortium name="The Broad Institute Genomics Platform"/>
            <consortium name="The Broad Institute Genome Sequencing Center for Infectious Disease"/>
            <person name="Wu L."/>
            <person name="Ma J."/>
        </authorList>
    </citation>
    <scope>NUCLEOTIDE SEQUENCE [LARGE SCALE GENOMIC DNA]</scope>
    <source>
        <strain evidence="3">JCM 13584</strain>
    </source>
</reference>
<accession>A0ABP5BD47</accession>
<dbReference type="Gene3D" id="3.10.450.50">
    <property type="match status" value="1"/>
</dbReference>
<dbReference type="Proteomes" id="UP001499954">
    <property type="component" value="Unassembled WGS sequence"/>
</dbReference>
<dbReference type="InterPro" id="IPR032710">
    <property type="entry name" value="NTF2-like_dom_sf"/>
</dbReference>
<comment type="caution">
    <text evidence="2">The sequence shown here is derived from an EMBL/GenBank/DDBJ whole genome shotgun (WGS) entry which is preliminary data.</text>
</comment>
<dbReference type="Pfam" id="PF13474">
    <property type="entry name" value="SnoaL_3"/>
    <property type="match status" value="1"/>
</dbReference>
<organism evidence="2 3">
    <name type="scientific">Agromyces allii</name>
    <dbReference type="NCBI Taxonomy" id="393607"/>
    <lineage>
        <taxon>Bacteria</taxon>
        <taxon>Bacillati</taxon>
        <taxon>Actinomycetota</taxon>
        <taxon>Actinomycetes</taxon>
        <taxon>Micrococcales</taxon>
        <taxon>Microbacteriaceae</taxon>
        <taxon>Agromyces</taxon>
    </lineage>
</organism>
<evidence type="ECO:0000313" key="2">
    <source>
        <dbReference type="EMBL" id="GAA1939425.1"/>
    </source>
</evidence>
<dbReference type="InterPro" id="IPR037401">
    <property type="entry name" value="SnoaL-like"/>
</dbReference>
<proteinExistence type="predicted"/>
<gene>
    <name evidence="2" type="ORF">GCM10009717_02230</name>
</gene>
<evidence type="ECO:0000259" key="1">
    <source>
        <dbReference type="Pfam" id="PF13474"/>
    </source>
</evidence>
<keyword evidence="3" id="KW-1185">Reference proteome</keyword>
<dbReference type="EMBL" id="BAAAMK010000001">
    <property type="protein sequence ID" value="GAA1939425.1"/>
    <property type="molecule type" value="Genomic_DNA"/>
</dbReference>
<dbReference type="SUPFAM" id="SSF54427">
    <property type="entry name" value="NTF2-like"/>
    <property type="match status" value="1"/>
</dbReference>
<dbReference type="RefSeq" id="WP_157415141.1">
    <property type="nucleotide sequence ID" value="NZ_BAAAMK010000001.1"/>
</dbReference>
<feature type="domain" description="SnoaL-like" evidence="1">
    <location>
        <begin position="30"/>
        <end position="140"/>
    </location>
</feature>
<protein>
    <recommendedName>
        <fullName evidence="1">SnoaL-like domain-containing protein</fullName>
    </recommendedName>
</protein>
<sequence length="143" mass="16265">MTKHADLPPALAREYRIDVAEISWIASKRAAAMRARDADWLAARYVPGAPVVGPTPPITRIADAGRDAVRIWEWFELLQGRIRWSVRVEAVELEGDRAVCRTVERASYRVLCGRRVHLHLATTIGLRRDADRWRIAYEHAVDA</sequence>
<name>A0ABP5BD47_9MICO</name>